<feature type="region of interest" description="Disordered" evidence="3">
    <location>
        <begin position="478"/>
        <end position="506"/>
    </location>
</feature>
<keyword evidence="2" id="KW-1134">Transmembrane beta strand</keyword>
<dbReference type="Gene3D" id="2.20.200.10">
    <property type="entry name" value="Outer membrane efflux proteins (OEP)"/>
    <property type="match status" value="1"/>
</dbReference>
<reference evidence="4 5" key="1">
    <citation type="submission" date="2023-12" db="EMBL/GenBank/DDBJ databases">
        <title>Gut-associated functions are favored during microbiome assembly across C. elegans life.</title>
        <authorList>
            <person name="Zimmermann J."/>
        </authorList>
    </citation>
    <scope>NUCLEOTIDE SEQUENCE [LARGE SCALE GENOMIC DNA]</scope>
    <source>
        <strain evidence="4 5">JUb134</strain>
    </source>
</reference>
<accession>A0ABU8Q2F3</accession>
<dbReference type="NCBIfam" id="TIGR01845">
    <property type="entry name" value="outer_NodT"/>
    <property type="match status" value="1"/>
</dbReference>
<keyword evidence="2" id="KW-0449">Lipoprotein</keyword>
<name>A0ABU8Q2F3_9SPHN</name>
<sequence>MSIRRLSVLLAAPAVLSACAMGPDYRPASSAELGVPDRYSVAADQNRGEDLARWWERFNDPLLDQLVAETAATNLDVAQAVIRLRQARESLLQSRASLLPSLSGSAGYSRNFNVRGGNAAVTLPDGTVTNISRGTGGSFTLGADASYQADLFGGVGRTIEASRASEEASRFDYATVLIAQQAEIARNYVTARLAQAQLANARSSLALQDDNLEIAGFRVQAGLVSSLDEETARAQRAQTAATIPTIEANYNSAVSRLAVLTGRAPGALKEAMAATRPIPIAATPIGVGIPADTLRQRPDVLAAERNLAAATAQIGVARAQLYPALAISGSIDTNATSLSDLTDVISGGLFAGLTQTIFNGGRLRSQVRSQEAAAEGALLTYRSAVLTALEDVENAIVALDAAQRRARELAVALDASRNSAILSRSQYRAGLTDFTTLNQAEASLLSASNGLVQAQADQASALVQLFTALGGGWEAAAIPSGDTRDTPRITGSFPAVAPPEQTPQDR</sequence>
<evidence type="ECO:0000313" key="4">
    <source>
        <dbReference type="EMBL" id="MEJ5093914.1"/>
    </source>
</evidence>
<dbReference type="PROSITE" id="PS51257">
    <property type="entry name" value="PROKAR_LIPOPROTEIN"/>
    <property type="match status" value="1"/>
</dbReference>
<dbReference type="Pfam" id="PF02321">
    <property type="entry name" value="OEP"/>
    <property type="match status" value="2"/>
</dbReference>
<dbReference type="Proteomes" id="UP001380365">
    <property type="component" value="Unassembled WGS sequence"/>
</dbReference>
<feature type="compositionally biased region" description="Pro residues" evidence="3">
    <location>
        <begin position="496"/>
        <end position="506"/>
    </location>
</feature>
<keyword evidence="5" id="KW-1185">Reference proteome</keyword>
<keyword evidence="2" id="KW-0812">Transmembrane</keyword>
<feature type="signal peptide" evidence="2">
    <location>
        <begin position="1"/>
        <end position="20"/>
    </location>
</feature>
<dbReference type="InterPro" id="IPR003423">
    <property type="entry name" value="OMP_efflux"/>
</dbReference>
<dbReference type="RefSeq" id="WP_132882450.1">
    <property type="nucleotide sequence ID" value="NZ_JBBGZA010000001.1"/>
</dbReference>
<dbReference type="InterPro" id="IPR010131">
    <property type="entry name" value="MdtP/NodT-like"/>
</dbReference>
<proteinExistence type="inferred from homology"/>
<evidence type="ECO:0000256" key="2">
    <source>
        <dbReference type="RuleBase" id="RU362097"/>
    </source>
</evidence>
<comment type="similarity">
    <text evidence="1 2">Belongs to the outer membrane factor (OMF) (TC 1.B.17) family.</text>
</comment>
<gene>
    <name evidence="4" type="ORF">WH159_05115</name>
</gene>
<evidence type="ECO:0000313" key="5">
    <source>
        <dbReference type="Proteomes" id="UP001380365"/>
    </source>
</evidence>
<dbReference type="SUPFAM" id="SSF56954">
    <property type="entry name" value="Outer membrane efflux proteins (OEP)"/>
    <property type="match status" value="1"/>
</dbReference>
<dbReference type="PANTHER" id="PTHR30203">
    <property type="entry name" value="OUTER MEMBRANE CATION EFFLUX PROTEIN"/>
    <property type="match status" value="1"/>
</dbReference>
<organism evidence="4 5">
    <name type="scientific">Sphingomonas molluscorum</name>
    <dbReference type="NCBI Taxonomy" id="418184"/>
    <lineage>
        <taxon>Bacteria</taxon>
        <taxon>Pseudomonadati</taxon>
        <taxon>Pseudomonadota</taxon>
        <taxon>Alphaproteobacteria</taxon>
        <taxon>Sphingomonadales</taxon>
        <taxon>Sphingomonadaceae</taxon>
        <taxon>Sphingomonas</taxon>
    </lineage>
</organism>
<evidence type="ECO:0000256" key="3">
    <source>
        <dbReference type="SAM" id="MobiDB-lite"/>
    </source>
</evidence>
<dbReference type="EMBL" id="JBBGZA010000001">
    <property type="protein sequence ID" value="MEJ5093914.1"/>
    <property type="molecule type" value="Genomic_DNA"/>
</dbReference>
<feature type="chain" id="PRO_5044981421" evidence="2">
    <location>
        <begin position="21"/>
        <end position="506"/>
    </location>
</feature>
<dbReference type="Gene3D" id="1.20.1600.10">
    <property type="entry name" value="Outer membrane efflux proteins (OEP)"/>
    <property type="match status" value="1"/>
</dbReference>
<evidence type="ECO:0000256" key="1">
    <source>
        <dbReference type="ARBA" id="ARBA00007613"/>
    </source>
</evidence>
<protein>
    <submittedName>
        <fullName evidence="4">Efflux transporter outer membrane subunit</fullName>
    </submittedName>
</protein>
<keyword evidence="2" id="KW-0732">Signal</keyword>
<dbReference type="PANTHER" id="PTHR30203:SF25">
    <property type="entry name" value="OUTER MEMBRANE PROTEIN-RELATED"/>
    <property type="match status" value="1"/>
</dbReference>
<keyword evidence="2" id="KW-0472">Membrane</keyword>
<comment type="caution">
    <text evidence="4">The sequence shown here is derived from an EMBL/GenBank/DDBJ whole genome shotgun (WGS) entry which is preliminary data.</text>
</comment>
<comment type="subcellular location">
    <subcellularLocation>
        <location evidence="2">Cell membrane</location>
        <topology evidence="2">Lipid-anchor</topology>
    </subcellularLocation>
</comment>
<keyword evidence="2" id="KW-0564">Palmitate</keyword>